<name>A0ABS2H252_9LACO</name>
<proteinExistence type="predicted"/>
<evidence type="ECO:0000313" key="2">
    <source>
        <dbReference type="Proteomes" id="UP000785625"/>
    </source>
</evidence>
<dbReference type="Proteomes" id="UP000785625">
    <property type="component" value="Unassembled WGS sequence"/>
</dbReference>
<keyword evidence="2" id="KW-1185">Reference proteome</keyword>
<sequence>MENTKSIEENGIAILKLKLSGCASVDKNIYENDKTPFTDGSLLLYSDDHYAKSHFEQEIRCQVKTTIDSKVKNNKEYRKLDRSTLKVYQRIGGQLLFVVWIKSSTNAYEIRSFTRI</sequence>
<dbReference type="EMBL" id="JACJKU010000110">
    <property type="protein sequence ID" value="MBM6941324.1"/>
    <property type="molecule type" value="Genomic_DNA"/>
</dbReference>
<evidence type="ECO:0000313" key="1">
    <source>
        <dbReference type="EMBL" id="MBM6941324.1"/>
    </source>
</evidence>
<comment type="caution">
    <text evidence="1">The sequence shown here is derived from an EMBL/GenBank/DDBJ whole genome shotgun (WGS) entry which is preliminary data.</text>
</comment>
<accession>A0ABS2H252</accession>
<reference evidence="1 2" key="1">
    <citation type="journal article" date="2021" name="Sci. Rep.">
        <title>The distribution of antibiotic resistance genes in chicken gut microbiota commensals.</title>
        <authorList>
            <person name="Juricova H."/>
            <person name="Matiasovicova J."/>
            <person name="Kubasova T."/>
            <person name="Cejkova D."/>
            <person name="Rychlik I."/>
        </authorList>
    </citation>
    <scope>NUCLEOTIDE SEQUENCE [LARGE SCALE GENOMIC DNA]</scope>
    <source>
        <strain evidence="1 2">An574</strain>
    </source>
</reference>
<dbReference type="RefSeq" id="WP_204785548.1">
    <property type="nucleotide sequence ID" value="NZ_CALVGD010000028.1"/>
</dbReference>
<protein>
    <submittedName>
        <fullName evidence="1">Uncharacterized protein</fullName>
    </submittedName>
</protein>
<organism evidence="1 2">
    <name type="scientific">Limosilactobacillus coleohominis</name>
    <dbReference type="NCBI Taxonomy" id="181675"/>
    <lineage>
        <taxon>Bacteria</taxon>
        <taxon>Bacillati</taxon>
        <taxon>Bacillota</taxon>
        <taxon>Bacilli</taxon>
        <taxon>Lactobacillales</taxon>
        <taxon>Lactobacillaceae</taxon>
        <taxon>Limosilactobacillus</taxon>
    </lineage>
</organism>
<gene>
    <name evidence="1" type="ORF">H5975_07665</name>
</gene>